<feature type="repeat" description="PPR" evidence="3">
    <location>
        <begin position="798"/>
        <end position="832"/>
    </location>
</feature>
<evidence type="ECO:0000256" key="4">
    <source>
        <dbReference type="SAM" id="MobiDB-lite"/>
    </source>
</evidence>
<feature type="repeat" description="PPR" evidence="3">
    <location>
        <begin position="309"/>
        <end position="343"/>
    </location>
</feature>
<feature type="region of interest" description="Disordered" evidence="4">
    <location>
        <begin position="1"/>
        <end position="36"/>
    </location>
</feature>
<feature type="compositionally biased region" description="Polar residues" evidence="4">
    <location>
        <begin position="1"/>
        <end position="13"/>
    </location>
</feature>
<feature type="repeat" description="PPR" evidence="3">
    <location>
        <begin position="728"/>
        <end position="762"/>
    </location>
</feature>
<organism evidence="6 7">
    <name type="scientific">Genlisea aurea</name>
    <dbReference type="NCBI Taxonomy" id="192259"/>
    <lineage>
        <taxon>Eukaryota</taxon>
        <taxon>Viridiplantae</taxon>
        <taxon>Streptophyta</taxon>
        <taxon>Embryophyta</taxon>
        <taxon>Tracheophyta</taxon>
        <taxon>Spermatophyta</taxon>
        <taxon>Magnoliopsida</taxon>
        <taxon>eudicotyledons</taxon>
        <taxon>Gunneridae</taxon>
        <taxon>Pentapetalae</taxon>
        <taxon>asterids</taxon>
        <taxon>lamiids</taxon>
        <taxon>Lamiales</taxon>
        <taxon>Lentibulariaceae</taxon>
        <taxon>Genlisea</taxon>
    </lineage>
</organism>
<feature type="region of interest" description="Disordered" evidence="4">
    <location>
        <begin position="48"/>
        <end position="83"/>
    </location>
</feature>
<feature type="repeat" description="PPR" evidence="3">
    <location>
        <begin position="517"/>
        <end position="551"/>
    </location>
</feature>
<dbReference type="InterPro" id="IPR002885">
    <property type="entry name" value="PPR_rpt"/>
</dbReference>
<dbReference type="Pfam" id="PF13041">
    <property type="entry name" value="PPR_2"/>
    <property type="match status" value="4"/>
</dbReference>
<dbReference type="NCBIfam" id="TIGR00756">
    <property type="entry name" value="PPR"/>
    <property type="match status" value="10"/>
</dbReference>
<evidence type="ECO:0000256" key="3">
    <source>
        <dbReference type="PROSITE-ProRule" id="PRU00708"/>
    </source>
</evidence>
<dbReference type="GO" id="GO:0003729">
    <property type="term" value="F:mRNA binding"/>
    <property type="evidence" value="ECO:0007669"/>
    <property type="project" value="TreeGrafter"/>
</dbReference>
<evidence type="ECO:0000259" key="5">
    <source>
        <dbReference type="Pfam" id="PF17177"/>
    </source>
</evidence>
<feature type="repeat" description="PPR" evidence="3">
    <location>
        <begin position="170"/>
        <end position="204"/>
    </location>
</feature>
<dbReference type="PANTHER" id="PTHR47938">
    <property type="entry name" value="RESPIRATORY COMPLEX I CHAPERONE (CIA84), PUTATIVE (AFU_ORTHOLOGUE AFUA_2G06020)-RELATED"/>
    <property type="match status" value="1"/>
</dbReference>
<comment type="similarity">
    <text evidence="1">Belongs to the PPR family. P subfamily.</text>
</comment>
<dbReference type="AlphaFoldDB" id="S8CJS7"/>
<gene>
    <name evidence="6" type="ORF">M569_09839</name>
</gene>
<dbReference type="OrthoDB" id="185373at2759"/>
<dbReference type="SUPFAM" id="SSF81901">
    <property type="entry name" value="HCP-like"/>
    <property type="match status" value="1"/>
</dbReference>
<evidence type="ECO:0000313" key="7">
    <source>
        <dbReference type="Proteomes" id="UP000015453"/>
    </source>
</evidence>
<feature type="domain" description="PROP1-like PPR" evidence="5">
    <location>
        <begin position="142"/>
        <end position="290"/>
    </location>
</feature>
<dbReference type="InterPro" id="IPR011990">
    <property type="entry name" value="TPR-like_helical_dom_sf"/>
</dbReference>
<dbReference type="Pfam" id="PF01535">
    <property type="entry name" value="PPR"/>
    <property type="match status" value="4"/>
</dbReference>
<dbReference type="FunFam" id="1.25.40.10:FF:003613">
    <property type="entry name" value="Pentatricopeptide repeat-containing protein At3g23020"/>
    <property type="match status" value="1"/>
</dbReference>
<proteinExistence type="inferred from homology"/>
<feature type="non-terminal residue" evidence="6">
    <location>
        <position position="1"/>
    </location>
</feature>
<feature type="repeat" description="PPR" evidence="3">
    <location>
        <begin position="344"/>
        <end position="378"/>
    </location>
</feature>
<feature type="non-terminal residue" evidence="6">
    <location>
        <position position="865"/>
    </location>
</feature>
<feature type="repeat" description="PPR" evidence="3">
    <location>
        <begin position="693"/>
        <end position="727"/>
    </location>
</feature>
<dbReference type="Pfam" id="PF17177">
    <property type="entry name" value="PPR_long"/>
    <property type="match status" value="1"/>
</dbReference>
<dbReference type="EMBL" id="AUSU01004515">
    <property type="protein sequence ID" value="EPS64936.1"/>
    <property type="molecule type" value="Genomic_DNA"/>
</dbReference>
<comment type="caution">
    <text evidence="6">The sequence shown here is derived from an EMBL/GenBank/DDBJ whole genome shotgun (WGS) entry which is preliminary data.</text>
</comment>
<feature type="compositionally biased region" description="Polar residues" evidence="4">
    <location>
        <begin position="69"/>
        <end position="82"/>
    </location>
</feature>
<dbReference type="PROSITE" id="PS51375">
    <property type="entry name" value="PPR"/>
    <property type="match status" value="10"/>
</dbReference>
<keyword evidence="7" id="KW-1185">Reference proteome</keyword>
<keyword evidence="2" id="KW-0677">Repeat</keyword>
<feature type="repeat" description="PPR" evidence="3">
    <location>
        <begin position="763"/>
        <end position="797"/>
    </location>
</feature>
<dbReference type="PANTHER" id="PTHR47938:SF35">
    <property type="entry name" value="PENTATRICOPEPTIDE REPEAT-CONTAINING PROTEIN 4, MITOCHONDRIAL-RELATED"/>
    <property type="match status" value="1"/>
</dbReference>
<protein>
    <recommendedName>
        <fullName evidence="5">PROP1-like PPR domain-containing protein</fullName>
    </recommendedName>
</protein>
<feature type="compositionally biased region" description="Basic and acidic residues" evidence="4">
    <location>
        <begin position="14"/>
        <end position="23"/>
    </location>
</feature>
<evidence type="ECO:0000256" key="1">
    <source>
        <dbReference type="ARBA" id="ARBA00007626"/>
    </source>
</evidence>
<evidence type="ECO:0000313" key="6">
    <source>
        <dbReference type="EMBL" id="EPS64936.1"/>
    </source>
</evidence>
<sequence length="865" mass="98913">ITVSNLENDVPDSSESKSNLDSRKKNRDFTAQGKDVSKQCRIAKMWREHKKQSLDPHLQSKKSRKVRPTSLQQRASSGSALGSETDLCLDSWDVRPEETIERCNMILERLEKSDDSKAISFFKWMRLNQKLKKNVIAHNVILRVLTRKDDWDGAEGLVKEMVSDSGCLLNYQIFNTVIYACYKKGLSDVATRWFKMMLNYQVDPNVATYGMLMSLYQKNWAVEEAESTLTHMRKLKITCNSAYSSMITIYIRLGLYKKAEDVVGFLRDDQVVLDQQNWLALLNAYCQQGKLPEAEQTWLSMMEAGFRPSLVAYNTMITGCGRASRMDHAEKFYFNLREEGLEPDETTYRSLIEGWGRAGNYIQADSYYKELRRIGFNPSSSNLFTLIKLQALNEDSEGSVKYVDDMMSGGVSESSIIGILLRAYGEANRLDRLPFILETTVYNYVCRCQTSGTALVSAYVKRGFIDEALKVLKDKLWDDPVFEDNLYHLLICSCKDAGHLENAVRVFTHMPKSDKPNLNIYCTMIDVFSKTSMFSEADTLYSELIASGTKLDMIAFSIVIRMYSKSGSLNKACNVIDSMTRYSSDIVPDVYLLRDMLRIYQQCGMNERLSDLYGQLLKRGEIWDQEMYNCIINCCSNALPVDELSRLLEEMLHRGFIPNTITLNVMLDAYGKSRLFEKARKVFWMGKKQGLIDVISYNILISAYGKNKCFDRMTATVKQMQFDGFSVSLEAYNCMLDAYGKEGEMEKLRSILQLMKASNCKSDHYTGNILINIYGMKGWIEEVSEVLMELKESGIRPDLCSYNTLIKAYGIAGMVEDAVGLVKEMRDKGVEPDRVTYINLIAALRRNDLFLEAVKWSLWMKQQGL</sequence>
<feature type="repeat" description="PPR" evidence="3">
    <location>
        <begin position="624"/>
        <end position="658"/>
    </location>
</feature>
<dbReference type="InterPro" id="IPR033443">
    <property type="entry name" value="PROP1-like_PPR_dom"/>
</dbReference>
<accession>S8CJS7</accession>
<reference evidence="6 7" key="1">
    <citation type="journal article" date="2013" name="BMC Genomics">
        <title>The miniature genome of a carnivorous plant Genlisea aurea contains a low number of genes and short non-coding sequences.</title>
        <authorList>
            <person name="Leushkin E.V."/>
            <person name="Sutormin R.A."/>
            <person name="Nabieva E.R."/>
            <person name="Penin A.A."/>
            <person name="Kondrashov A.S."/>
            <person name="Logacheva M.D."/>
        </authorList>
    </citation>
    <scope>NUCLEOTIDE SEQUENCE [LARGE SCALE GENOMIC DNA]</scope>
</reference>
<evidence type="ECO:0000256" key="2">
    <source>
        <dbReference type="ARBA" id="ARBA00022737"/>
    </source>
</evidence>
<dbReference type="Proteomes" id="UP000015453">
    <property type="component" value="Unassembled WGS sequence"/>
</dbReference>
<dbReference type="Gene3D" id="1.25.40.10">
    <property type="entry name" value="Tetratricopeptide repeat domain"/>
    <property type="match status" value="5"/>
</dbReference>
<name>S8CJS7_9LAMI</name>
<feature type="repeat" description="PPR" evidence="3">
    <location>
        <begin position="274"/>
        <end position="308"/>
    </location>
</feature>